<evidence type="ECO:0000313" key="3">
    <source>
        <dbReference type="EMBL" id="KAJ9610787.1"/>
    </source>
</evidence>
<feature type="compositionally biased region" description="Polar residues" evidence="1">
    <location>
        <begin position="168"/>
        <end position="179"/>
    </location>
</feature>
<evidence type="ECO:0000256" key="2">
    <source>
        <dbReference type="SAM" id="Phobius"/>
    </source>
</evidence>
<organism evidence="3 4">
    <name type="scientific">Cladophialophora chaetospira</name>
    <dbReference type="NCBI Taxonomy" id="386627"/>
    <lineage>
        <taxon>Eukaryota</taxon>
        <taxon>Fungi</taxon>
        <taxon>Dikarya</taxon>
        <taxon>Ascomycota</taxon>
        <taxon>Pezizomycotina</taxon>
        <taxon>Eurotiomycetes</taxon>
        <taxon>Chaetothyriomycetidae</taxon>
        <taxon>Chaetothyriales</taxon>
        <taxon>Herpotrichiellaceae</taxon>
        <taxon>Cladophialophora</taxon>
    </lineage>
</organism>
<feature type="transmembrane region" description="Helical" evidence="2">
    <location>
        <begin position="760"/>
        <end position="782"/>
    </location>
</feature>
<evidence type="ECO:0000313" key="4">
    <source>
        <dbReference type="Proteomes" id="UP001172673"/>
    </source>
</evidence>
<feature type="region of interest" description="Disordered" evidence="1">
    <location>
        <begin position="574"/>
        <end position="603"/>
    </location>
</feature>
<accession>A0AA39CJQ5</accession>
<feature type="region of interest" description="Disordered" evidence="1">
    <location>
        <begin position="257"/>
        <end position="307"/>
    </location>
</feature>
<feature type="transmembrane region" description="Helical" evidence="2">
    <location>
        <begin position="703"/>
        <end position="725"/>
    </location>
</feature>
<comment type="caution">
    <text evidence="3">The sequence shown here is derived from an EMBL/GenBank/DDBJ whole genome shotgun (WGS) entry which is preliminary data.</text>
</comment>
<keyword evidence="2" id="KW-1133">Transmembrane helix</keyword>
<feature type="compositionally biased region" description="Polar residues" evidence="1">
    <location>
        <begin position="649"/>
        <end position="660"/>
    </location>
</feature>
<feature type="region of interest" description="Disordered" evidence="1">
    <location>
        <begin position="635"/>
        <end position="660"/>
    </location>
</feature>
<reference evidence="3" key="1">
    <citation type="submission" date="2022-10" db="EMBL/GenBank/DDBJ databases">
        <title>Culturing micro-colonial fungi from biological soil crusts in the Mojave desert and describing Neophaeococcomyces mojavensis, and introducing the new genera and species Taxawa tesnikishii.</title>
        <authorList>
            <person name="Kurbessoian T."/>
            <person name="Stajich J.E."/>
        </authorList>
    </citation>
    <scope>NUCLEOTIDE SEQUENCE</scope>
    <source>
        <strain evidence="3">TK_41</strain>
    </source>
</reference>
<feature type="compositionally biased region" description="Polar residues" evidence="1">
    <location>
        <begin position="266"/>
        <end position="295"/>
    </location>
</feature>
<evidence type="ECO:0000256" key="1">
    <source>
        <dbReference type="SAM" id="MobiDB-lite"/>
    </source>
</evidence>
<keyword evidence="2" id="KW-0812">Transmembrane</keyword>
<dbReference type="Proteomes" id="UP001172673">
    <property type="component" value="Unassembled WGS sequence"/>
</dbReference>
<feature type="region of interest" description="Disordered" evidence="1">
    <location>
        <begin position="1"/>
        <end position="210"/>
    </location>
</feature>
<keyword evidence="2" id="KW-0472">Membrane</keyword>
<feature type="compositionally biased region" description="Basic residues" evidence="1">
    <location>
        <begin position="373"/>
        <end position="383"/>
    </location>
</feature>
<name>A0AA39CJQ5_9EURO</name>
<sequence>MATSDVPRPLSPSRWRSRLIPRRPSQEPQAPPKEVSRWSKTTTESELSEAGLGPASKKRNLLKKKIGQNTRKGSKDSAKSSPTDPFYNPITKQLQPYGAEVPAIVTSADNTEQPRTFLDDASDDDTIDSPTSPVIQRASSVRVSRPHVIQHSNSSAASVPKLFPPNNTPSSLKNASSVSVAGEEKNERAVSPGGPSDALKALEGNTESKDDVTALPQIPDRANVERRDTLRETIVSWPDTPSRLEALDTMPTPMGGFGSMRIPRSSDGTFSTNSTKTYVSPSSITTDGLRSNPPSESDRQLSRAISAPVRNSRRVMIRPADLVINRGGHDHKLFRENIVSTPYPARKSSHVEIEGSLAAPGPQPEHKEEVQGKKPHRLRRSRPLSHTTERAEPDDKTADITEKAAAPQIPNKTAPEVPLATRPSMPATPAQATSKSDRFPSPSAPEILFLDLHLARHHGARATVEIEVTDKTTFDDEQLFTIVRRAYTDKLMGKARWWFCARTLEGASLNNGESMSGGHRAMGSWHGHHAHTHPVPSVNSDFDSADFTRHILTPRLGRRRKHWLLWLRNVQPNNPSSSLRTPGRRSCLPQPTHTSPADEKTSSPVFSFMHSRQNSSEASPVQEYRGVVSSLVKQPSVSNPLPRMPFNSPPSAQTPSSLTSFHRSKSLAMSSSLPSTPSHPPSATVVSTGPPAIYLHHTFSIRAVALFTLLTLFLAIFTAVLWILFGYPGRSAAEGDGTTVVGGKEFAVPWRRDAQSRVGVGLVMGVVVLLVGGLLEVGWVWASWVLV</sequence>
<protein>
    <submittedName>
        <fullName evidence="3">Uncharacterized protein</fullName>
    </submittedName>
</protein>
<dbReference type="AlphaFoldDB" id="A0AA39CJQ5"/>
<feature type="region of interest" description="Disordered" evidence="1">
    <location>
        <begin position="356"/>
        <end position="442"/>
    </location>
</feature>
<dbReference type="EMBL" id="JAPDRK010000007">
    <property type="protein sequence ID" value="KAJ9610787.1"/>
    <property type="molecule type" value="Genomic_DNA"/>
</dbReference>
<keyword evidence="4" id="KW-1185">Reference proteome</keyword>
<proteinExistence type="predicted"/>
<feature type="compositionally biased region" description="Basic and acidic residues" evidence="1">
    <location>
        <begin position="387"/>
        <end position="402"/>
    </location>
</feature>
<gene>
    <name evidence="3" type="ORF">H2200_005564</name>
</gene>
<feature type="compositionally biased region" description="Basic residues" evidence="1">
    <location>
        <begin position="56"/>
        <end position="66"/>
    </location>
</feature>